<dbReference type="OrthoDB" id="2402066at2759"/>
<accession>A0A9N8WF32</accession>
<gene>
    <name evidence="1" type="ORF">DERYTH_LOCUS1908</name>
</gene>
<keyword evidence="2" id="KW-1185">Reference proteome</keyword>
<organism evidence="1 2">
    <name type="scientific">Dentiscutata erythropus</name>
    <dbReference type="NCBI Taxonomy" id="1348616"/>
    <lineage>
        <taxon>Eukaryota</taxon>
        <taxon>Fungi</taxon>
        <taxon>Fungi incertae sedis</taxon>
        <taxon>Mucoromycota</taxon>
        <taxon>Glomeromycotina</taxon>
        <taxon>Glomeromycetes</taxon>
        <taxon>Diversisporales</taxon>
        <taxon>Gigasporaceae</taxon>
        <taxon>Dentiscutata</taxon>
    </lineage>
</organism>
<name>A0A9N8WF32_9GLOM</name>
<dbReference type="EMBL" id="CAJVPY010000569">
    <property type="protein sequence ID" value="CAG8480665.1"/>
    <property type="molecule type" value="Genomic_DNA"/>
</dbReference>
<reference evidence="1" key="1">
    <citation type="submission" date="2021-06" db="EMBL/GenBank/DDBJ databases">
        <authorList>
            <person name="Kallberg Y."/>
            <person name="Tangrot J."/>
            <person name="Rosling A."/>
        </authorList>
    </citation>
    <scope>NUCLEOTIDE SEQUENCE</scope>
    <source>
        <strain evidence="1">MA453B</strain>
    </source>
</reference>
<sequence>MNLSQLKIYNTDLNNFEYVPKDYEEDTESTSLAVESESIITESGSVITDKFDFDIELKPFLFNYTSFDKARELAEAKERKDFNILRENHNNTDTDSGDIVSTLTFDFEPRLDDKNEYLVENIIETNTKTRLSQQLSPCPILDIVDGNIKLPGNCMNKKVQSVNVELQTIMKKTLDDLLKYDNFPEDKAIEILRQLQKQSNNWDMQRVRIYWNNNRYNKKKKVSSDM</sequence>
<dbReference type="AlphaFoldDB" id="A0A9N8WF32"/>
<comment type="caution">
    <text evidence="1">The sequence shown here is derived from an EMBL/GenBank/DDBJ whole genome shotgun (WGS) entry which is preliminary data.</text>
</comment>
<evidence type="ECO:0000313" key="1">
    <source>
        <dbReference type="EMBL" id="CAG8480665.1"/>
    </source>
</evidence>
<protein>
    <submittedName>
        <fullName evidence="1">25200_t:CDS:1</fullName>
    </submittedName>
</protein>
<evidence type="ECO:0000313" key="2">
    <source>
        <dbReference type="Proteomes" id="UP000789405"/>
    </source>
</evidence>
<dbReference type="Proteomes" id="UP000789405">
    <property type="component" value="Unassembled WGS sequence"/>
</dbReference>
<proteinExistence type="predicted"/>